<reference evidence="2 9" key="4">
    <citation type="submission" date="2018-05" db="EMBL/GenBank/DDBJ databases">
        <title>Klebsiella quasipneumonaiae provides a window into carbapenemase gene transfer, plasmid rearrangements and nosocomial acquisition from the hospital environment.</title>
        <authorList>
            <person name="Mathers A.J."/>
            <person name="Vegesana K."/>
            <person name="Stoesser N."/>
            <person name="Crook D."/>
            <person name="Vaughan A."/>
            <person name="Barry K."/>
            <person name="Parikh H."/>
            <person name="Sebra R."/>
            <person name="Kotay S."/>
            <person name="Walker A.S."/>
            <person name="Sheppard A.E."/>
        </authorList>
    </citation>
    <scope>NUCLEOTIDE SEQUENCE [LARGE SCALE GENOMIC DNA]</scope>
    <source>
        <strain evidence="2 9">CAV1761</strain>
    </source>
</reference>
<reference evidence="3 8" key="9">
    <citation type="submission" date="2024-07" db="EMBL/GenBank/DDBJ databases">
        <authorList>
            <person name="Raymann K."/>
        </authorList>
    </citation>
    <scope>NUCLEOTIDE SEQUENCE [LARGE SCALE GENOMIC DNA]</scope>
    <source>
        <strain evidence="3 8">KZ19</strain>
    </source>
</reference>
<sequence length="119" mass="13343">MKTTHIALALLLVSPMLLAEDIKIENLPQSEIYENWLISRCIGKSTDSEKTKQDAFRSASAYLEFSKLPMDAFEQGEKLAEQYANKNSQGSVKGSYHTLDCLSLQSSSEAKAIFERYSN</sequence>
<feature type="chain" id="PRO_5044623490" evidence="1">
    <location>
        <begin position="20"/>
        <end position="119"/>
    </location>
</feature>
<proteinExistence type="predicted"/>
<reference evidence="6 10" key="6">
    <citation type="submission" date="2018-06" db="EMBL/GenBank/DDBJ databases">
        <title>Serratia marcescens genome sequencing and assembly.</title>
        <authorList>
            <person name="Martins R.C.R."/>
            <person name="Perdigao-Neto L.V."/>
            <person name="Costa S.F."/>
            <person name="Levin A.S.S."/>
        </authorList>
    </citation>
    <scope>NUCLEOTIDE SEQUENCE [LARGE SCALE GENOMIC DNA]</scope>
    <source>
        <strain evidence="6 10">1283</strain>
    </source>
</reference>
<dbReference type="Pfam" id="PF16695">
    <property type="entry name" value="Tai4"/>
    <property type="match status" value="1"/>
</dbReference>
<evidence type="ECO:0000256" key="1">
    <source>
        <dbReference type="SAM" id="SignalP"/>
    </source>
</evidence>
<accession>A0A5P6GX53</accession>
<evidence type="ECO:0000313" key="7">
    <source>
        <dbReference type="Proteomes" id="UP000050489"/>
    </source>
</evidence>
<reference evidence="10" key="5">
    <citation type="submission" date="2018-06" db="EMBL/GenBank/DDBJ databases">
        <title>Serratia marcescens genome sequencing and assembly.</title>
        <authorList>
            <person name="Martins R.C."/>
            <person name="Perdigao-Neto L.V."/>
            <person name="Costa S.F."/>
            <person name="Levin A.S.S."/>
        </authorList>
    </citation>
    <scope>NUCLEOTIDE SEQUENCE [LARGE SCALE GENOMIC DNA]</scope>
    <source>
        <strain evidence="10">1283</strain>
    </source>
</reference>
<organism evidence="4 7">
    <name type="scientific">Serratia marcescens</name>
    <dbReference type="NCBI Taxonomy" id="615"/>
    <lineage>
        <taxon>Bacteria</taxon>
        <taxon>Pseudomonadati</taxon>
        <taxon>Pseudomonadota</taxon>
        <taxon>Gammaproteobacteria</taxon>
        <taxon>Enterobacterales</taxon>
        <taxon>Yersiniaceae</taxon>
        <taxon>Serratia</taxon>
    </lineage>
</organism>
<dbReference type="EMBL" id="LJEX02000001">
    <property type="protein sequence ID" value="OCO91335.1"/>
    <property type="molecule type" value="Genomic_DNA"/>
</dbReference>
<dbReference type="InterPro" id="IPR032032">
    <property type="entry name" value="Tai4"/>
</dbReference>
<evidence type="ECO:0000313" key="3">
    <source>
        <dbReference type="EMBL" id="MEX3186489.1"/>
    </source>
</evidence>
<dbReference type="EMBL" id="PQGI02000001">
    <property type="protein sequence ID" value="MEX3186489.1"/>
    <property type="molecule type" value="Genomic_DNA"/>
</dbReference>
<evidence type="ECO:0000313" key="4">
    <source>
        <dbReference type="EMBL" id="OCO91335.1"/>
    </source>
</evidence>
<dbReference type="InterPro" id="IPR038314">
    <property type="entry name" value="T6SS_sf"/>
</dbReference>
<gene>
    <name evidence="4" type="ORF">AN695_0200615</name>
    <name evidence="3" type="ORF">C3R40_007670</name>
    <name evidence="5" type="ORF">C3R40_03250</name>
    <name evidence="2" type="ORF">DKC05_25330</name>
    <name evidence="6" type="ORF">DMW51_26890</name>
</gene>
<dbReference type="Proteomes" id="UP000237365">
    <property type="component" value="Unassembled WGS sequence"/>
</dbReference>
<keyword evidence="1" id="KW-0732">Signal</keyword>
<reference evidence="7" key="1">
    <citation type="submission" date="2016-04" db="EMBL/GenBank/DDBJ databases">
        <authorList>
            <person name="Osei Sekyere J."/>
            <person name="Sivertsen A."/>
            <person name="Pedersen A.T."/>
            <person name="Sundsfjord A."/>
        </authorList>
    </citation>
    <scope>NUCLEOTIDE SEQUENCE [LARGE SCALE GENOMIC DNA]</scope>
    <source>
        <strain evidence="7">945174350</strain>
    </source>
</reference>
<feature type="signal peptide" evidence="1">
    <location>
        <begin position="1"/>
        <end position="19"/>
    </location>
</feature>
<dbReference type="Proteomes" id="UP000247823">
    <property type="component" value="Unassembled WGS sequence"/>
</dbReference>
<reference evidence="5" key="3">
    <citation type="submission" date="2018-01" db="EMBL/GenBank/DDBJ databases">
        <title>The opportunistic pathogen Serratia marcescens is an overlooked threat to honeybees.</title>
        <authorList>
            <person name="Raymann K."/>
            <person name="Shaffer Z."/>
            <person name="Coon K."/>
            <person name="Salisbury S."/>
            <person name="Moran N.A."/>
        </authorList>
    </citation>
    <scope>NUCLEOTIDE SEQUENCE [LARGE SCALE GENOMIC DNA]</scope>
    <source>
        <strain evidence="5">KZ19</strain>
    </source>
</reference>
<dbReference type="Gene3D" id="1.20.120.1620">
    <property type="match status" value="1"/>
</dbReference>
<evidence type="ECO:0000313" key="9">
    <source>
        <dbReference type="Proteomes" id="UP000245399"/>
    </source>
</evidence>
<dbReference type="EMBL" id="QJQB01000604">
    <property type="protein sequence ID" value="PYA55045.1"/>
    <property type="molecule type" value="Genomic_DNA"/>
</dbReference>
<reference evidence="6" key="7">
    <citation type="submission" date="2018-06" db="EMBL/GenBank/DDBJ databases">
        <authorList>
            <person name="Martins R.C."/>
            <person name="Perdigao-Neto L.V."/>
            <person name="Costa S.F."/>
            <person name="Levin A.S.S."/>
        </authorList>
    </citation>
    <scope>NUCLEOTIDE SEQUENCE</scope>
    <source>
        <strain evidence="6">1283</strain>
    </source>
</reference>
<dbReference type="Proteomes" id="UP000245399">
    <property type="component" value="Chromosome"/>
</dbReference>
<dbReference type="EMBL" id="PQGI01000001">
    <property type="protein sequence ID" value="POP18945.1"/>
    <property type="molecule type" value="Genomic_DNA"/>
</dbReference>
<name>A0A5P6GX53_SERMA</name>
<protein>
    <submittedName>
        <fullName evidence="3">T6SS amidase immunity protein Tai4 family protein</fullName>
    </submittedName>
</protein>
<evidence type="ECO:0000313" key="8">
    <source>
        <dbReference type="Proteomes" id="UP000237365"/>
    </source>
</evidence>
<evidence type="ECO:0000313" key="6">
    <source>
        <dbReference type="EMBL" id="PYA55045.1"/>
    </source>
</evidence>
<reference evidence="4" key="2">
    <citation type="journal article" date="2017" name="PLoS ONE">
        <title>Genomic and phenotypic characterisation of fluoroquinolone resistance mechanisms in Enterobacteriaceae in Durban, South Africa.</title>
        <authorList>
            <person name="Osei Sekyere J."/>
            <person name="Amoako D.G."/>
        </authorList>
    </citation>
    <scope>NUCLEOTIDE SEQUENCE</scope>
    <source>
        <strain evidence="4">945174350</strain>
    </source>
</reference>
<evidence type="ECO:0000313" key="10">
    <source>
        <dbReference type="Proteomes" id="UP000247823"/>
    </source>
</evidence>
<evidence type="ECO:0000313" key="5">
    <source>
        <dbReference type="EMBL" id="POP18945.1"/>
    </source>
</evidence>
<keyword evidence="10" id="KW-1185">Reference proteome</keyword>
<reference evidence="3 8" key="8">
    <citation type="submission" date="2024-07" db="EMBL/GenBank/DDBJ databases">
        <title>Making a pathogen? Evaluating the impact of protist predation on the evolution of virulence in Serratia marcescens.</title>
        <authorList>
            <person name="Hopkins H."/>
            <person name="Lopezguerra C."/>
            <person name="Lau M.-J."/>
        </authorList>
    </citation>
    <scope>NUCLEOTIDE SEQUENCE [LARGE SCALE GENOMIC DNA]</scope>
    <source>
        <strain evidence="3 8">KZ19</strain>
    </source>
</reference>
<dbReference type="AlphaFoldDB" id="A0A5P6GX53"/>
<dbReference type="EMBL" id="CP029449">
    <property type="protein sequence ID" value="AWL70736.1"/>
    <property type="molecule type" value="Genomic_DNA"/>
</dbReference>
<evidence type="ECO:0000313" key="2">
    <source>
        <dbReference type="EMBL" id="AWL70736.1"/>
    </source>
</evidence>
<dbReference type="Proteomes" id="UP000050489">
    <property type="component" value="Unassembled WGS sequence"/>
</dbReference>
<dbReference type="RefSeq" id="WP_033643555.1">
    <property type="nucleotide sequence ID" value="NZ_CADDTT010000055.1"/>
</dbReference>